<comment type="caution">
    <text evidence="2">The sequence shown here is derived from an EMBL/GenBank/DDBJ whole genome shotgun (WGS) entry which is preliminary data.</text>
</comment>
<reference evidence="2" key="2">
    <citation type="submission" date="2023-06" db="EMBL/GenBank/DDBJ databases">
        <authorList>
            <consortium name="Lawrence Berkeley National Laboratory"/>
            <person name="Haridas S."/>
            <person name="Hensen N."/>
            <person name="Bonometti L."/>
            <person name="Westerberg I."/>
            <person name="Brannstrom I.O."/>
            <person name="Guillou S."/>
            <person name="Cros-Aarteil S."/>
            <person name="Calhoun S."/>
            <person name="Kuo A."/>
            <person name="Mondo S."/>
            <person name="Pangilinan J."/>
            <person name="Riley R."/>
            <person name="LaButti K."/>
            <person name="Andreopoulos B."/>
            <person name="Lipzen A."/>
            <person name="Chen C."/>
            <person name="Yanf M."/>
            <person name="Daum C."/>
            <person name="Ng V."/>
            <person name="Clum A."/>
            <person name="Steindorff A."/>
            <person name="Ohm R."/>
            <person name="Martin F."/>
            <person name="Silar P."/>
            <person name="Natvig D."/>
            <person name="Lalanne C."/>
            <person name="Gautier V."/>
            <person name="Ament-velasquez S.L."/>
            <person name="Kruys A."/>
            <person name="Hutchinson M.I."/>
            <person name="Powell A.J."/>
            <person name="Barry K."/>
            <person name="Miller A.N."/>
            <person name="Grigoriev I.V."/>
            <person name="Debuchy R."/>
            <person name="Gladieux P."/>
            <person name="Thoren M.H."/>
            <person name="Johannesson H."/>
        </authorList>
    </citation>
    <scope>NUCLEOTIDE SEQUENCE</scope>
    <source>
        <strain evidence="2">CBS 232.78</strain>
    </source>
</reference>
<keyword evidence="3" id="KW-1185">Reference proteome</keyword>
<keyword evidence="1" id="KW-0472">Membrane</keyword>
<evidence type="ECO:0000256" key="1">
    <source>
        <dbReference type="SAM" id="Phobius"/>
    </source>
</evidence>
<keyword evidence="1" id="KW-1133">Transmembrane helix</keyword>
<dbReference type="Proteomes" id="UP001285441">
    <property type="component" value="Unassembled WGS sequence"/>
</dbReference>
<feature type="transmembrane region" description="Helical" evidence="1">
    <location>
        <begin position="64"/>
        <end position="89"/>
    </location>
</feature>
<organism evidence="2 3">
    <name type="scientific">Podospora didyma</name>
    <dbReference type="NCBI Taxonomy" id="330526"/>
    <lineage>
        <taxon>Eukaryota</taxon>
        <taxon>Fungi</taxon>
        <taxon>Dikarya</taxon>
        <taxon>Ascomycota</taxon>
        <taxon>Pezizomycotina</taxon>
        <taxon>Sordariomycetes</taxon>
        <taxon>Sordariomycetidae</taxon>
        <taxon>Sordariales</taxon>
        <taxon>Podosporaceae</taxon>
        <taxon>Podospora</taxon>
    </lineage>
</organism>
<protein>
    <submittedName>
        <fullName evidence="2">Uncharacterized protein</fullName>
    </submittedName>
</protein>
<proteinExistence type="predicted"/>
<gene>
    <name evidence="2" type="ORF">B0H63DRAFT_564436</name>
</gene>
<sequence length="94" mass="9817">MKTSWLPMSSPCSGSPIMAASRPTYFCSLIPKTAPAECEDEEEEFGKAGRVDCGLDEKPDSLAVVGFGLVAPAGVLVVGEQVVLSILMANLRGS</sequence>
<reference evidence="2" key="1">
    <citation type="journal article" date="2023" name="Mol. Phylogenet. Evol.">
        <title>Genome-scale phylogeny and comparative genomics of the fungal order Sordariales.</title>
        <authorList>
            <person name="Hensen N."/>
            <person name="Bonometti L."/>
            <person name="Westerberg I."/>
            <person name="Brannstrom I.O."/>
            <person name="Guillou S."/>
            <person name="Cros-Aarteil S."/>
            <person name="Calhoun S."/>
            <person name="Haridas S."/>
            <person name="Kuo A."/>
            <person name="Mondo S."/>
            <person name="Pangilinan J."/>
            <person name="Riley R."/>
            <person name="LaButti K."/>
            <person name="Andreopoulos B."/>
            <person name="Lipzen A."/>
            <person name="Chen C."/>
            <person name="Yan M."/>
            <person name="Daum C."/>
            <person name="Ng V."/>
            <person name="Clum A."/>
            <person name="Steindorff A."/>
            <person name="Ohm R.A."/>
            <person name="Martin F."/>
            <person name="Silar P."/>
            <person name="Natvig D.O."/>
            <person name="Lalanne C."/>
            <person name="Gautier V."/>
            <person name="Ament-Velasquez S.L."/>
            <person name="Kruys A."/>
            <person name="Hutchinson M.I."/>
            <person name="Powell A.J."/>
            <person name="Barry K."/>
            <person name="Miller A.N."/>
            <person name="Grigoriev I.V."/>
            <person name="Debuchy R."/>
            <person name="Gladieux P."/>
            <person name="Hiltunen Thoren M."/>
            <person name="Johannesson H."/>
        </authorList>
    </citation>
    <scope>NUCLEOTIDE SEQUENCE</scope>
    <source>
        <strain evidence="2">CBS 232.78</strain>
    </source>
</reference>
<keyword evidence="1" id="KW-0812">Transmembrane</keyword>
<accession>A0AAE0K5W1</accession>
<name>A0AAE0K5W1_9PEZI</name>
<dbReference type="AlphaFoldDB" id="A0AAE0K5W1"/>
<evidence type="ECO:0000313" key="3">
    <source>
        <dbReference type="Proteomes" id="UP001285441"/>
    </source>
</evidence>
<dbReference type="EMBL" id="JAULSW010000009">
    <property type="protein sequence ID" value="KAK3370225.1"/>
    <property type="molecule type" value="Genomic_DNA"/>
</dbReference>
<evidence type="ECO:0000313" key="2">
    <source>
        <dbReference type="EMBL" id="KAK3370225.1"/>
    </source>
</evidence>